<protein>
    <submittedName>
        <fullName evidence="1">Uncharacterized protein</fullName>
    </submittedName>
</protein>
<reference evidence="1" key="1">
    <citation type="journal article" date="2021" name="Environ. Microbiol.">
        <title>Gene family expansions and transcriptome signatures uncover fungal adaptations to wood decay.</title>
        <authorList>
            <person name="Hage H."/>
            <person name="Miyauchi S."/>
            <person name="Viragh M."/>
            <person name="Drula E."/>
            <person name="Min B."/>
            <person name="Chaduli D."/>
            <person name="Navarro D."/>
            <person name="Favel A."/>
            <person name="Norest M."/>
            <person name="Lesage-Meessen L."/>
            <person name="Balint B."/>
            <person name="Merenyi Z."/>
            <person name="de Eugenio L."/>
            <person name="Morin E."/>
            <person name="Martinez A.T."/>
            <person name="Baldrian P."/>
            <person name="Stursova M."/>
            <person name="Martinez M.J."/>
            <person name="Novotny C."/>
            <person name="Magnuson J.K."/>
            <person name="Spatafora J.W."/>
            <person name="Maurice S."/>
            <person name="Pangilinan J."/>
            <person name="Andreopoulos W."/>
            <person name="LaButti K."/>
            <person name="Hundley H."/>
            <person name="Na H."/>
            <person name="Kuo A."/>
            <person name="Barry K."/>
            <person name="Lipzen A."/>
            <person name="Henrissat B."/>
            <person name="Riley R."/>
            <person name="Ahrendt S."/>
            <person name="Nagy L.G."/>
            <person name="Grigoriev I.V."/>
            <person name="Martin F."/>
            <person name="Rosso M.N."/>
        </authorList>
    </citation>
    <scope>NUCLEOTIDE SEQUENCE</scope>
    <source>
        <strain evidence="1">CBS 384.51</strain>
    </source>
</reference>
<dbReference type="EMBL" id="MU274936">
    <property type="protein sequence ID" value="KAI0085004.1"/>
    <property type="molecule type" value="Genomic_DNA"/>
</dbReference>
<accession>A0ACB8TT22</accession>
<evidence type="ECO:0000313" key="1">
    <source>
        <dbReference type="EMBL" id="KAI0085004.1"/>
    </source>
</evidence>
<comment type="caution">
    <text evidence="1">The sequence shown here is derived from an EMBL/GenBank/DDBJ whole genome shotgun (WGS) entry which is preliminary data.</text>
</comment>
<gene>
    <name evidence="1" type="ORF">BDY19DRAFT_997245</name>
</gene>
<dbReference type="Proteomes" id="UP001055072">
    <property type="component" value="Unassembled WGS sequence"/>
</dbReference>
<name>A0ACB8TT22_9APHY</name>
<proteinExistence type="predicted"/>
<evidence type="ECO:0000313" key="2">
    <source>
        <dbReference type="Proteomes" id="UP001055072"/>
    </source>
</evidence>
<keyword evidence="2" id="KW-1185">Reference proteome</keyword>
<sequence>MLVSRTIILLLSERVFAAYLHHVKLDLVYLPLFNLATLATLAPPPLSLSHKMHGHPKPFKAKLTPNGAFSVSSHDVRYVVLGGEEVEIYKDANFPSLPCVIRRGSIWPMLFKCSTADDANELFRMQKYMGTALLTNLGMTSVFLDYLVENSSCMSWLLTQSRKVYSVVKGLTDLTCIYLTGWHDARFVVDGAMKPIFKGFDNVWDSIEFLVAIARLPCTPERPISTDDDEEKDIELLMKLGNLIIHTSNSPLLQSFSLPPQPPPPFTSRATSTAGQHLNVNTIFTSSPISPLKLPTKSIPSHSSPAQHSHSKHAGRACHTSSRMQPSRSESPKKTSHILYSKPIEVEDSDSSGKKSGSSMGKQRSQEAFVTHRQKLKDLSAWTSMMKSAASPTLLPSPLPLSKTTLTSLIAESVTPVSPNGRVMEVFPVNGNMVKCYLNCRNLDGNIIGEFQLPAEVYSTECSLTPTLGFIVNCFVDCFGYFPLFVTMLYNNHRQSKNLQEFVRRVSPPSSILEAEWFWYFITVPSGDKMVQRRCRLM</sequence>
<organism evidence="1 2">
    <name type="scientific">Irpex rosettiformis</name>
    <dbReference type="NCBI Taxonomy" id="378272"/>
    <lineage>
        <taxon>Eukaryota</taxon>
        <taxon>Fungi</taxon>
        <taxon>Dikarya</taxon>
        <taxon>Basidiomycota</taxon>
        <taxon>Agaricomycotina</taxon>
        <taxon>Agaricomycetes</taxon>
        <taxon>Polyporales</taxon>
        <taxon>Irpicaceae</taxon>
        <taxon>Irpex</taxon>
    </lineage>
</organism>